<dbReference type="GO" id="GO:0005634">
    <property type="term" value="C:nucleus"/>
    <property type="evidence" value="ECO:0007669"/>
    <property type="project" value="TreeGrafter"/>
</dbReference>
<evidence type="ECO:0000313" key="1">
    <source>
        <dbReference type="EMBL" id="KAK4768247.1"/>
    </source>
</evidence>
<proteinExistence type="predicted"/>
<evidence type="ECO:0000313" key="2">
    <source>
        <dbReference type="Proteomes" id="UP001345219"/>
    </source>
</evidence>
<keyword evidence="2" id="KW-1185">Reference proteome</keyword>
<comment type="caution">
    <text evidence="1">The sequence shown here is derived from an EMBL/GenBank/DDBJ whole genome shotgun (WGS) entry which is preliminary data.</text>
</comment>
<protein>
    <submittedName>
        <fullName evidence="1">Uncharacterized protein</fullName>
    </submittedName>
</protein>
<dbReference type="PANTHER" id="PTHR31713:SF43">
    <property type="entry name" value="CALMODULIN-BINDING PROTEIN 60 G"/>
    <property type="match status" value="1"/>
</dbReference>
<dbReference type="Proteomes" id="UP001345219">
    <property type="component" value="Chromosome 3"/>
</dbReference>
<dbReference type="GO" id="GO:0080142">
    <property type="term" value="P:regulation of salicylic acid biosynthetic process"/>
    <property type="evidence" value="ECO:0007669"/>
    <property type="project" value="TreeGrafter"/>
</dbReference>
<sequence>MTFLWAQVQELNLTKANLLALNLTKSAESEPYKRNPKTGTLTLQLQETDGESFGVEAGDTKFRRFALRRHYALSRALLRKVIMGSAVPNKTWKAIVEHANNCAVDDGKLYGYNQTPYNKLSLLFNSVYKVIGTADQKVLVQNMKKQALKNLHNLLPSKFILQLWDRAIIAWAGSLLQPLEFPILHQGIFHQGQLENALEFGYLLPSLSHNEAATENQSFISPVTSLSKVTHMCSLGIARFP</sequence>
<dbReference type="GO" id="GO:0043565">
    <property type="term" value="F:sequence-specific DNA binding"/>
    <property type="evidence" value="ECO:0007669"/>
    <property type="project" value="TreeGrafter"/>
</dbReference>
<dbReference type="GO" id="GO:0005516">
    <property type="term" value="F:calmodulin binding"/>
    <property type="evidence" value="ECO:0007669"/>
    <property type="project" value="InterPro"/>
</dbReference>
<gene>
    <name evidence="1" type="ORF">SAY87_003388</name>
</gene>
<reference evidence="1 2" key="1">
    <citation type="journal article" date="2023" name="Hortic Res">
        <title>Pangenome of water caltrop reveals structural variations and asymmetric subgenome divergence after allopolyploidization.</title>
        <authorList>
            <person name="Zhang X."/>
            <person name="Chen Y."/>
            <person name="Wang L."/>
            <person name="Yuan Y."/>
            <person name="Fang M."/>
            <person name="Shi L."/>
            <person name="Lu R."/>
            <person name="Comes H.P."/>
            <person name="Ma Y."/>
            <person name="Chen Y."/>
            <person name="Huang G."/>
            <person name="Zhou Y."/>
            <person name="Zheng Z."/>
            <person name="Qiu Y."/>
        </authorList>
    </citation>
    <scope>NUCLEOTIDE SEQUENCE [LARGE SCALE GENOMIC DNA]</scope>
    <source>
        <tissue evidence="1">Roots</tissue>
    </source>
</reference>
<name>A0AAN7KSG1_9MYRT</name>
<dbReference type="EMBL" id="JAXIOK010000006">
    <property type="protein sequence ID" value="KAK4768247.1"/>
    <property type="molecule type" value="Genomic_DNA"/>
</dbReference>
<dbReference type="GO" id="GO:0003700">
    <property type="term" value="F:DNA-binding transcription factor activity"/>
    <property type="evidence" value="ECO:0007669"/>
    <property type="project" value="TreeGrafter"/>
</dbReference>
<dbReference type="AlphaFoldDB" id="A0AAN7KSG1"/>
<dbReference type="InterPro" id="IPR012416">
    <property type="entry name" value="CBP60"/>
</dbReference>
<dbReference type="PANTHER" id="PTHR31713">
    <property type="entry name" value="OS02G0177800 PROTEIN"/>
    <property type="match status" value="1"/>
</dbReference>
<accession>A0AAN7KSG1</accession>
<organism evidence="1 2">
    <name type="scientific">Trapa incisa</name>
    <dbReference type="NCBI Taxonomy" id="236973"/>
    <lineage>
        <taxon>Eukaryota</taxon>
        <taxon>Viridiplantae</taxon>
        <taxon>Streptophyta</taxon>
        <taxon>Embryophyta</taxon>
        <taxon>Tracheophyta</taxon>
        <taxon>Spermatophyta</taxon>
        <taxon>Magnoliopsida</taxon>
        <taxon>eudicotyledons</taxon>
        <taxon>Gunneridae</taxon>
        <taxon>Pentapetalae</taxon>
        <taxon>rosids</taxon>
        <taxon>malvids</taxon>
        <taxon>Myrtales</taxon>
        <taxon>Lythraceae</taxon>
        <taxon>Trapa</taxon>
    </lineage>
</organism>